<protein>
    <submittedName>
        <fullName evidence="2">Uncharacterized protein</fullName>
    </submittedName>
</protein>
<sequence>MRTGGAPAPEHAPAPAGRTPEVDDPRGPSRAPGEVRPAQAAPIPRARAAVTTRSTTVSSGSAVPSTTRW</sequence>
<dbReference type="AlphaFoldDB" id="A0A317QJQ1"/>
<evidence type="ECO:0000313" key="2">
    <source>
        <dbReference type="EMBL" id="PWW23219.1"/>
    </source>
</evidence>
<accession>A0A317QJQ1</accession>
<evidence type="ECO:0000313" key="3">
    <source>
        <dbReference type="Proteomes" id="UP000246661"/>
    </source>
</evidence>
<comment type="caution">
    <text evidence="2">The sequence shown here is derived from an EMBL/GenBank/DDBJ whole genome shotgun (WGS) entry which is preliminary data.</text>
</comment>
<keyword evidence="3" id="KW-1185">Reference proteome</keyword>
<name>A0A317QJQ1_9ACTN</name>
<feature type="compositionally biased region" description="Low complexity" evidence="1">
    <location>
        <begin position="36"/>
        <end position="63"/>
    </location>
</feature>
<dbReference type="Proteomes" id="UP000246661">
    <property type="component" value="Unassembled WGS sequence"/>
</dbReference>
<dbReference type="EMBL" id="QGTX01000001">
    <property type="protein sequence ID" value="PWW23219.1"/>
    <property type="molecule type" value="Genomic_DNA"/>
</dbReference>
<gene>
    <name evidence="2" type="ORF">JD79_02388</name>
</gene>
<evidence type="ECO:0000256" key="1">
    <source>
        <dbReference type="SAM" id="MobiDB-lite"/>
    </source>
</evidence>
<organism evidence="2 3">
    <name type="scientific">Geodermatophilus normandii</name>
    <dbReference type="NCBI Taxonomy" id="1137989"/>
    <lineage>
        <taxon>Bacteria</taxon>
        <taxon>Bacillati</taxon>
        <taxon>Actinomycetota</taxon>
        <taxon>Actinomycetes</taxon>
        <taxon>Geodermatophilales</taxon>
        <taxon>Geodermatophilaceae</taxon>
        <taxon>Geodermatophilus</taxon>
    </lineage>
</organism>
<feature type="region of interest" description="Disordered" evidence="1">
    <location>
        <begin position="1"/>
        <end position="69"/>
    </location>
</feature>
<proteinExistence type="predicted"/>
<reference evidence="3" key="1">
    <citation type="submission" date="2018-05" db="EMBL/GenBank/DDBJ databases">
        <authorList>
            <person name="Klenk H.-P."/>
            <person name="Huntemann M."/>
            <person name="Clum A."/>
            <person name="Pillay M."/>
            <person name="Palaniappan K."/>
            <person name="Varghese N."/>
            <person name="Mikhailova N."/>
            <person name="Stamatis D."/>
            <person name="Reddy T."/>
            <person name="Daum C."/>
            <person name="Shapiro N."/>
            <person name="Ivanova N."/>
            <person name="Kyrpides N."/>
            <person name="Woyke T."/>
        </authorList>
    </citation>
    <scope>NUCLEOTIDE SEQUENCE [LARGE SCALE GENOMIC DNA]</scope>
    <source>
        <strain evidence="3">DSM 45417</strain>
    </source>
</reference>
<feature type="compositionally biased region" description="Low complexity" evidence="1">
    <location>
        <begin position="1"/>
        <end position="17"/>
    </location>
</feature>